<accession>A0ACA9N354</accession>
<evidence type="ECO:0000313" key="2">
    <source>
        <dbReference type="Proteomes" id="UP000789366"/>
    </source>
</evidence>
<reference evidence="1" key="1">
    <citation type="submission" date="2021-06" db="EMBL/GenBank/DDBJ databases">
        <authorList>
            <person name="Kallberg Y."/>
            <person name="Tangrot J."/>
            <person name="Rosling A."/>
        </authorList>
    </citation>
    <scope>NUCLEOTIDE SEQUENCE</scope>
    <source>
        <strain evidence="1">28 12/20/2015</strain>
    </source>
</reference>
<gene>
    <name evidence="1" type="ORF">SPELUC_LOCUS8140</name>
</gene>
<proteinExistence type="predicted"/>
<sequence>MKTSEGSSKELNKKKPKKKSLTSAQKAEICYLRQKVISQVKLVKKFKVAKATILVSSAEESTGPLGIASKYSTTDSADTYYKKIFYEDRIDVFDTFLKFGNPPELINIKDAIDIVTIA</sequence>
<dbReference type="EMBL" id="CAJVPW010011749">
    <property type="protein sequence ID" value="CAG8628620.1"/>
    <property type="molecule type" value="Genomic_DNA"/>
</dbReference>
<keyword evidence="2" id="KW-1185">Reference proteome</keyword>
<organism evidence="1 2">
    <name type="scientific">Cetraspora pellucida</name>
    <dbReference type="NCBI Taxonomy" id="1433469"/>
    <lineage>
        <taxon>Eukaryota</taxon>
        <taxon>Fungi</taxon>
        <taxon>Fungi incertae sedis</taxon>
        <taxon>Mucoromycota</taxon>
        <taxon>Glomeromycotina</taxon>
        <taxon>Glomeromycetes</taxon>
        <taxon>Diversisporales</taxon>
        <taxon>Gigasporaceae</taxon>
        <taxon>Cetraspora</taxon>
    </lineage>
</organism>
<dbReference type="Proteomes" id="UP000789366">
    <property type="component" value="Unassembled WGS sequence"/>
</dbReference>
<name>A0ACA9N354_9GLOM</name>
<protein>
    <submittedName>
        <fullName evidence="1">7168_t:CDS:1</fullName>
    </submittedName>
</protein>
<evidence type="ECO:0000313" key="1">
    <source>
        <dbReference type="EMBL" id="CAG8628620.1"/>
    </source>
</evidence>
<comment type="caution">
    <text evidence="1">The sequence shown here is derived from an EMBL/GenBank/DDBJ whole genome shotgun (WGS) entry which is preliminary data.</text>
</comment>